<evidence type="ECO:0000313" key="2">
    <source>
        <dbReference type="EMBL" id="CAI8041161.1"/>
    </source>
</evidence>
<name>A0AA35T5I6_GEOBA</name>
<evidence type="ECO:0000259" key="1">
    <source>
        <dbReference type="Pfam" id="PF04909"/>
    </source>
</evidence>
<dbReference type="AlphaFoldDB" id="A0AA35T5I6"/>
<dbReference type="GO" id="GO:0016787">
    <property type="term" value="F:hydrolase activity"/>
    <property type="evidence" value="ECO:0007669"/>
    <property type="project" value="InterPro"/>
</dbReference>
<organism evidence="2 3">
    <name type="scientific">Geodia barretti</name>
    <name type="common">Barrett's horny sponge</name>
    <dbReference type="NCBI Taxonomy" id="519541"/>
    <lineage>
        <taxon>Eukaryota</taxon>
        <taxon>Metazoa</taxon>
        <taxon>Porifera</taxon>
        <taxon>Demospongiae</taxon>
        <taxon>Heteroscleromorpha</taxon>
        <taxon>Tetractinellida</taxon>
        <taxon>Astrophorina</taxon>
        <taxon>Geodiidae</taxon>
        <taxon>Geodia</taxon>
    </lineage>
</organism>
<dbReference type="InterPro" id="IPR006680">
    <property type="entry name" value="Amidohydro-rel"/>
</dbReference>
<keyword evidence="3" id="KW-1185">Reference proteome</keyword>
<comment type="caution">
    <text evidence="2">The sequence shown here is derived from an EMBL/GenBank/DDBJ whole genome shotgun (WGS) entry which is preliminary data.</text>
</comment>
<gene>
    <name evidence="2" type="ORF">GBAR_LOCUS22883</name>
</gene>
<dbReference type="InterPro" id="IPR032466">
    <property type="entry name" value="Metal_Hydrolase"/>
</dbReference>
<feature type="domain" description="Amidohydrolase-related" evidence="1">
    <location>
        <begin position="233"/>
        <end position="355"/>
    </location>
</feature>
<dbReference type="PANTHER" id="PTHR43383:SF2">
    <property type="entry name" value="AMIDOHYDROLASE 2 FAMILY PROTEIN"/>
    <property type="match status" value="1"/>
</dbReference>
<dbReference type="EMBL" id="CASHTH010003165">
    <property type="protein sequence ID" value="CAI8041161.1"/>
    <property type="molecule type" value="Genomic_DNA"/>
</dbReference>
<protein>
    <submittedName>
        <fullName evidence="2">Protein fluG</fullName>
    </submittedName>
</protein>
<proteinExistence type="predicted"/>
<reference evidence="2" key="1">
    <citation type="submission" date="2023-03" db="EMBL/GenBank/DDBJ databases">
        <authorList>
            <person name="Steffen K."/>
            <person name="Cardenas P."/>
        </authorList>
    </citation>
    <scope>NUCLEOTIDE SEQUENCE</scope>
</reference>
<dbReference type="Pfam" id="PF04909">
    <property type="entry name" value="Amidohydro_2"/>
    <property type="match status" value="1"/>
</dbReference>
<accession>A0AA35T5I6</accession>
<dbReference type="PANTHER" id="PTHR43383">
    <property type="entry name" value="NODULIN 6"/>
    <property type="match status" value="1"/>
</dbReference>
<evidence type="ECO:0000313" key="3">
    <source>
        <dbReference type="Proteomes" id="UP001174909"/>
    </source>
</evidence>
<dbReference type="Gene3D" id="3.20.20.140">
    <property type="entry name" value="Metal-dependent hydrolases"/>
    <property type="match status" value="1"/>
</dbReference>
<dbReference type="SUPFAM" id="SSF51556">
    <property type="entry name" value="Metallo-dependent hydrolases"/>
    <property type="match status" value="1"/>
</dbReference>
<dbReference type="Proteomes" id="UP001174909">
    <property type="component" value="Unassembled WGS sequence"/>
</dbReference>
<sequence length="409" mass="45609">MKREADWVENGPDILQDLFGNYVPADLVTAGASPEAMRNLMDASQDIASRFEGIRDAWEATQFTGYGEAVSLIAKHIYGLDELTGDALATAQGKLKTIRTPGKRYHILHDLANLDHIQTDDFSWQCTPDTSGPDFFLYDLSWATFCNGQVDPSAIHAETGVEVNDLASLKHAMAAIFAKHAACAIAVKSQHAYNRTLNWIERSDAEASTALNAVLTKPAAEVDEATQLCLGDWCWARGVELTIEHNLPFKIHTGYYAGNDRMPVRRIPASNMCALFARYLDAKFVLMHISYPYNDELVALAKHYRNIWVDFCWAWSIDPYSSRDFLRRCVHAVPSNKLFAFGGDTGWPTSAMAYAIQARNEIRRALEAEIADGYLTEKQAIAFATRIMNTNQYDCFDISGTRSNIVKAA</sequence>